<accession>A0ABR0JCZ8</accession>
<keyword evidence="5" id="KW-1185">Reference proteome</keyword>
<evidence type="ECO:0008006" key="6">
    <source>
        <dbReference type="Google" id="ProtNLM"/>
    </source>
</evidence>
<dbReference type="Proteomes" id="UP001345691">
    <property type="component" value="Unassembled WGS sequence"/>
</dbReference>
<dbReference type="SUPFAM" id="SSF53383">
    <property type="entry name" value="PLP-dependent transferases"/>
    <property type="match status" value="1"/>
</dbReference>
<keyword evidence="2 3" id="KW-0663">Pyridoxal phosphate</keyword>
<dbReference type="Pfam" id="PF00202">
    <property type="entry name" value="Aminotran_3"/>
    <property type="match status" value="1"/>
</dbReference>
<organism evidence="4 5">
    <name type="scientific">Exophiala sideris</name>
    <dbReference type="NCBI Taxonomy" id="1016849"/>
    <lineage>
        <taxon>Eukaryota</taxon>
        <taxon>Fungi</taxon>
        <taxon>Dikarya</taxon>
        <taxon>Ascomycota</taxon>
        <taxon>Pezizomycotina</taxon>
        <taxon>Eurotiomycetes</taxon>
        <taxon>Chaetothyriomycetidae</taxon>
        <taxon>Chaetothyriales</taxon>
        <taxon>Herpotrichiellaceae</taxon>
        <taxon>Exophiala</taxon>
    </lineage>
</organism>
<dbReference type="PANTHER" id="PTHR43713">
    <property type="entry name" value="GLUTAMATE-1-SEMIALDEHYDE 2,1-AMINOMUTASE"/>
    <property type="match status" value="1"/>
</dbReference>
<comment type="similarity">
    <text evidence="3">Belongs to the class-III pyridoxal-phosphate-dependent aminotransferase family.</text>
</comment>
<evidence type="ECO:0000256" key="2">
    <source>
        <dbReference type="ARBA" id="ARBA00022898"/>
    </source>
</evidence>
<evidence type="ECO:0000256" key="1">
    <source>
        <dbReference type="ARBA" id="ARBA00001933"/>
    </source>
</evidence>
<name>A0ABR0JCZ8_9EURO</name>
<protein>
    <recommendedName>
        <fullName evidence="6">Glutamate-1-semialdehyde 2,1-aminomutase</fullName>
    </recommendedName>
</protein>
<dbReference type="Gene3D" id="3.90.1150.10">
    <property type="entry name" value="Aspartate Aminotransferase, domain 1"/>
    <property type="match status" value="1"/>
</dbReference>
<evidence type="ECO:0000256" key="3">
    <source>
        <dbReference type="RuleBase" id="RU003560"/>
    </source>
</evidence>
<dbReference type="Gene3D" id="3.40.640.10">
    <property type="entry name" value="Type I PLP-dependent aspartate aminotransferase-like (Major domain)"/>
    <property type="match status" value="1"/>
</dbReference>
<evidence type="ECO:0000313" key="5">
    <source>
        <dbReference type="Proteomes" id="UP001345691"/>
    </source>
</evidence>
<dbReference type="InterPro" id="IPR005814">
    <property type="entry name" value="Aminotrans_3"/>
</dbReference>
<dbReference type="PANTHER" id="PTHR43713:SF3">
    <property type="entry name" value="GLUTAMATE-1-SEMIALDEHYDE 2,1-AMINOMUTASE 1, CHLOROPLASTIC-RELATED"/>
    <property type="match status" value="1"/>
</dbReference>
<gene>
    <name evidence="4" type="ORF">LTR69_004978</name>
</gene>
<dbReference type="EMBL" id="JAVRRF010000009">
    <property type="protein sequence ID" value="KAK5061795.1"/>
    <property type="molecule type" value="Genomic_DNA"/>
</dbReference>
<dbReference type="InterPro" id="IPR015424">
    <property type="entry name" value="PyrdxlP-dep_Trfase"/>
</dbReference>
<dbReference type="InterPro" id="IPR015421">
    <property type="entry name" value="PyrdxlP-dep_Trfase_major"/>
</dbReference>
<evidence type="ECO:0000313" key="4">
    <source>
        <dbReference type="EMBL" id="KAK5061795.1"/>
    </source>
</evidence>
<dbReference type="InterPro" id="IPR015422">
    <property type="entry name" value="PyrdxlP-dep_Trfase_small"/>
</dbReference>
<reference evidence="4 5" key="1">
    <citation type="submission" date="2023-08" db="EMBL/GenBank/DDBJ databases">
        <title>Black Yeasts Isolated from many extreme environments.</title>
        <authorList>
            <person name="Coleine C."/>
            <person name="Stajich J.E."/>
            <person name="Selbmann L."/>
        </authorList>
    </citation>
    <scope>NUCLEOTIDE SEQUENCE [LARGE SCALE GENOMIC DNA]</scope>
    <source>
        <strain evidence="4 5">CCFEE 6328</strain>
    </source>
</reference>
<comment type="cofactor">
    <cofactor evidence="1">
        <name>pyridoxal 5'-phosphate</name>
        <dbReference type="ChEBI" id="CHEBI:597326"/>
    </cofactor>
</comment>
<comment type="caution">
    <text evidence="4">The sequence shown here is derived from an EMBL/GenBank/DDBJ whole genome shotgun (WGS) entry which is preliminary data.</text>
</comment>
<proteinExistence type="inferred from homology"/>
<sequence>MRESCSTVPVEKTNAFWVNLQGIFKYLLTDQAKARFAENNKESALLYENAVQFLPGGNTRSALHTAPFPVHIKQGKGTTVTTADGAVLTDLVGELSAGLYGHSDPLIRSVILETFDTKGMSLGATTANEAKHAQLICQRFNLERVRFTNSGTEANLFALLAARSFTGRNKVVMFNSAYHGGVLMVMPDGTMPLNMVDRNDKVVLRYNDINEAERFFASEEANDVAAVLVEPMQGGGGALLGDHDFLLSLQRNAQKVGALFIIDEVMTSRLAPGGLKSTIPGLKPDLTILGKYLGGGFAFGAFGGRAEVMETYDPRSGKSLLHMGTFNQNTMSMNAGFAGLSQIFTSDVCIKFNETGDRLRERLNEVSTGSKLGFTGIGSLLSAHATEAGVREAELKNGADHPELLGIKDLFWFEMLEGGFWLARRGAIALMLGTPQEELDRFVDAVERFVKRHWHVLKLDI</sequence>